<keyword evidence="2" id="KW-1185">Reference proteome</keyword>
<dbReference type="EMBL" id="BAABJR010000023">
    <property type="protein sequence ID" value="GAA5215928.1"/>
    <property type="molecule type" value="Genomic_DNA"/>
</dbReference>
<reference evidence="2" key="1">
    <citation type="journal article" date="2019" name="Int. J. Syst. Evol. Microbiol.">
        <title>The Global Catalogue of Microorganisms (GCM) 10K type strain sequencing project: providing services to taxonomists for standard genome sequencing and annotation.</title>
        <authorList>
            <consortium name="The Broad Institute Genomics Platform"/>
            <consortium name="The Broad Institute Genome Sequencing Center for Infectious Disease"/>
            <person name="Wu L."/>
            <person name="Ma J."/>
        </authorList>
    </citation>
    <scope>NUCLEOTIDE SEQUENCE [LARGE SCALE GENOMIC DNA]</scope>
    <source>
        <strain evidence="2">JCM 18306</strain>
    </source>
</reference>
<sequence length="162" mass="17745">MREPPLAVAFRCSDGPGPAPARRHGDRLVVIEGSATGADAAACRWCRRHGLDADRHRCHPVDWAAARRERPHDWRMAGPERNTRMLLHERPGLVIAFHDHFNSGGGGTSDMCLRALLDGVPVWLVSGNEVEAGTWLGLEISPGGRVQRVQAELAAARAMNHR</sequence>
<evidence type="ECO:0000313" key="1">
    <source>
        <dbReference type="EMBL" id="GAA5215928.1"/>
    </source>
</evidence>
<evidence type="ECO:0008006" key="3">
    <source>
        <dbReference type="Google" id="ProtNLM"/>
    </source>
</evidence>
<comment type="caution">
    <text evidence="1">The sequence shown here is derived from an EMBL/GenBank/DDBJ whole genome shotgun (WGS) entry which is preliminary data.</text>
</comment>
<name>A0ABP9TEH2_9ACTN</name>
<evidence type="ECO:0000313" key="2">
    <source>
        <dbReference type="Proteomes" id="UP001499878"/>
    </source>
</evidence>
<organism evidence="1 2">
    <name type="scientific">Streptomyces thinghirensis</name>
    <dbReference type="NCBI Taxonomy" id="551547"/>
    <lineage>
        <taxon>Bacteria</taxon>
        <taxon>Bacillati</taxon>
        <taxon>Actinomycetota</taxon>
        <taxon>Actinomycetes</taxon>
        <taxon>Kitasatosporales</taxon>
        <taxon>Streptomycetaceae</taxon>
        <taxon>Streptomyces</taxon>
    </lineage>
</organism>
<protein>
    <recommendedName>
        <fullName evidence="3">DUF2493 domain-containing protein</fullName>
    </recommendedName>
</protein>
<accession>A0ABP9TEH2</accession>
<dbReference type="Proteomes" id="UP001499878">
    <property type="component" value="Unassembled WGS sequence"/>
</dbReference>
<proteinExistence type="predicted"/>
<gene>
    <name evidence="1" type="ORF">GCM10023323_66920</name>
</gene>